<dbReference type="Proteomes" id="UP000472755">
    <property type="component" value="Unassembled WGS sequence"/>
</dbReference>
<dbReference type="Proteomes" id="UP000431913">
    <property type="component" value="Unassembled WGS sequence"/>
</dbReference>
<evidence type="ECO:0000256" key="4">
    <source>
        <dbReference type="ARBA" id="ARBA00023163"/>
    </source>
</evidence>
<evidence type="ECO:0000256" key="3">
    <source>
        <dbReference type="ARBA" id="ARBA00023125"/>
    </source>
</evidence>
<evidence type="ECO:0000256" key="1">
    <source>
        <dbReference type="ARBA" id="ARBA00009437"/>
    </source>
</evidence>
<dbReference type="RefSeq" id="WP_009325312.1">
    <property type="nucleotide sequence ID" value="NZ_CAOJUJ010000030.1"/>
</dbReference>
<evidence type="ECO:0000313" key="15">
    <source>
        <dbReference type="Proteomes" id="UP000472755"/>
    </source>
</evidence>
<evidence type="ECO:0000313" key="14">
    <source>
        <dbReference type="Proteomes" id="UP000449193"/>
    </source>
</evidence>
<comment type="similarity">
    <text evidence="1">Belongs to the LysR transcriptional regulatory family.</text>
</comment>
<dbReference type="EMBL" id="LMUA01000005">
    <property type="protein sequence ID" value="KUE76973.1"/>
    <property type="molecule type" value="Genomic_DNA"/>
</dbReference>
<dbReference type="PROSITE" id="PS50931">
    <property type="entry name" value="HTH_LYSR"/>
    <property type="match status" value="1"/>
</dbReference>
<dbReference type="EMBL" id="WMZU01000011">
    <property type="protein sequence ID" value="MTS27290.1"/>
    <property type="molecule type" value="Genomic_DNA"/>
</dbReference>
<dbReference type="Pfam" id="PF00126">
    <property type="entry name" value="HTH_1"/>
    <property type="match status" value="1"/>
</dbReference>
<accession>A0A0W7TSZ6</accession>
<evidence type="ECO:0000313" key="12">
    <source>
        <dbReference type="Proteomes" id="UP000053433"/>
    </source>
</evidence>
<evidence type="ECO:0000256" key="2">
    <source>
        <dbReference type="ARBA" id="ARBA00023015"/>
    </source>
</evidence>
<evidence type="ECO:0000313" key="9">
    <source>
        <dbReference type="EMBL" id="MTS27290.1"/>
    </source>
</evidence>
<name>A0A0D8J125_9FIRM</name>
<reference evidence="6" key="1">
    <citation type="submission" date="2015-02" db="EMBL/GenBank/DDBJ databases">
        <title>A novel member of the family Ruminococcaceae isolated from human feces.</title>
        <authorList>
            <person name="Shkoporov A.N."/>
            <person name="Chaplin A.V."/>
            <person name="Motuzova O.V."/>
            <person name="Kafarskaia L.I."/>
            <person name="Khokhlova E.V."/>
            <person name="Efimov B.A."/>
        </authorList>
    </citation>
    <scope>NUCLEOTIDE SEQUENCE [LARGE SCALE GENOMIC DNA]</scope>
    <source>
        <strain evidence="6">585-1</strain>
    </source>
</reference>
<protein>
    <submittedName>
        <fullName evidence="6 8">Transcriptional regulator</fullName>
    </submittedName>
</protein>
<proteinExistence type="inferred from homology"/>
<evidence type="ECO:0000313" key="7">
    <source>
        <dbReference type="EMBL" id="KUE76973.1"/>
    </source>
</evidence>
<dbReference type="InterPro" id="IPR005119">
    <property type="entry name" value="LysR_subst-bd"/>
</dbReference>
<evidence type="ECO:0000313" key="10">
    <source>
        <dbReference type="EMBL" id="MTS51000.1"/>
    </source>
</evidence>
<dbReference type="EMBL" id="WMZR01000005">
    <property type="protein sequence ID" value="MTS51000.1"/>
    <property type="molecule type" value="Genomic_DNA"/>
</dbReference>
<dbReference type="Proteomes" id="UP000053433">
    <property type="component" value="Unassembled WGS sequence"/>
</dbReference>
<dbReference type="Proteomes" id="UP000032483">
    <property type="component" value="Unassembled WGS sequence"/>
</dbReference>
<comment type="caution">
    <text evidence="6">The sequence shown here is derived from an EMBL/GenBank/DDBJ whole genome shotgun (WGS) entry which is preliminary data.</text>
</comment>
<evidence type="ECO:0000313" key="8">
    <source>
        <dbReference type="EMBL" id="MST92169.1"/>
    </source>
</evidence>
<reference evidence="14 15" key="3">
    <citation type="journal article" date="2019" name="Nat. Med.">
        <title>A library of human gut bacterial isolates paired with longitudinal multiomics data enables mechanistic microbiome research.</title>
        <authorList>
            <person name="Poyet M."/>
            <person name="Groussin M."/>
            <person name="Gibbons S.M."/>
            <person name="Avila-Pacheco J."/>
            <person name="Jiang X."/>
            <person name="Kearney S.M."/>
            <person name="Perrotta A.R."/>
            <person name="Berdy B."/>
            <person name="Zhao S."/>
            <person name="Lieberman T.D."/>
            <person name="Swanson P.K."/>
            <person name="Smith M."/>
            <person name="Roesemann S."/>
            <person name="Alexander J.E."/>
            <person name="Rich S.A."/>
            <person name="Livny J."/>
            <person name="Vlamakis H."/>
            <person name="Clish C."/>
            <person name="Bullock K."/>
            <person name="Deik A."/>
            <person name="Scott J."/>
            <person name="Pierce K.A."/>
            <person name="Xavier R.J."/>
            <person name="Alm E.J."/>
        </authorList>
    </citation>
    <scope>NUCLEOTIDE SEQUENCE [LARGE SCALE GENOMIC DNA]</scope>
    <source>
        <strain evidence="9 15">BIOML-A4</strain>
        <strain evidence="10 14">BIOML-A7</strain>
    </source>
</reference>
<dbReference type="PANTHER" id="PTHR30126:SF39">
    <property type="entry name" value="HTH-TYPE TRANSCRIPTIONAL REGULATOR CYSL"/>
    <property type="match status" value="1"/>
</dbReference>
<accession>A0A0D8J125</accession>
<organism evidence="6 11">
    <name type="scientific">Ruthenibacterium lactatiformans</name>
    <dbReference type="NCBI Taxonomy" id="1550024"/>
    <lineage>
        <taxon>Bacteria</taxon>
        <taxon>Bacillati</taxon>
        <taxon>Bacillota</taxon>
        <taxon>Clostridia</taxon>
        <taxon>Eubacteriales</taxon>
        <taxon>Oscillospiraceae</taxon>
        <taxon>Ruthenibacterium</taxon>
    </lineage>
</organism>
<dbReference type="EMBL" id="VUNJ01000008">
    <property type="protein sequence ID" value="MST92169.1"/>
    <property type="molecule type" value="Genomic_DNA"/>
</dbReference>
<keyword evidence="4" id="KW-0804">Transcription</keyword>
<dbReference type="SUPFAM" id="SSF46785">
    <property type="entry name" value="Winged helix' DNA-binding domain"/>
    <property type="match status" value="1"/>
</dbReference>
<keyword evidence="11" id="KW-1185">Reference proteome</keyword>
<dbReference type="AlphaFoldDB" id="A0A0D8J125"/>
<gene>
    <name evidence="7" type="ORF">ASJ35_05185</name>
    <name evidence="8" type="ORF">FYJ76_09500</name>
    <name evidence="10" type="ORF">GMD52_05525</name>
    <name evidence="9" type="ORF">GMD59_08310</name>
    <name evidence="6" type="ORF">TQ39_12050</name>
</gene>
<dbReference type="SUPFAM" id="SSF53850">
    <property type="entry name" value="Periplasmic binding protein-like II"/>
    <property type="match status" value="1"/>
</dbReference>
<dbReference type="GO" id="GO:0000976">
    <property type="term" value="F:transcription cis-regulatory region binding"/>
    <property type="evidence" value="ECO:0007669"/>
    <property type="project" value="TreeGrafter"/>
</dbReference>
<dbReference type="InterPro" id="IPR000847">
    <property type="entry name" value="LysR_HTH_N"/>
</dbReference>
<sequence>MFDAKIETLLEVISAGSYTRAAQRLSLTQPAVSHHMRQLEQEFGIHIFYKDKKELRLTPEGEILVKYARRALAVYRNARQAIEDSRICMSHIGVGITHTVGESCVPQVLAEYCNQTPGVHINIVTDTIKNLYDMMRSYELDVAIVDGQFPASGYTEVLLDTDYLCLVVSPIHPLARRASVAIGALQGERFIMRPKGAGTRSMFESYLSECGADIRDFNIIIEMDSVATIKELVAQDLGISVIAHSACREDEQAGRLAVVPLEKPGMVRRINMVHHQDFSHPEILEELRRLYIGRR</sequence>
<dbReference type="Pfam" id="PF03466">
    <property type="entry name" value="LysR_substrate"/>
    <property type="match status" value="1"/>
</dbReference>
<dbReference type="EMBL" id="JXXK01000017">
    <property type="protein sequence ID" value="KJF39473.1"/>
    <property type="molecule type" value="Genomic_DNA"/>
</dbReference>
<evidence type="ECO:0000259" key="5">
    <source>
        <dbReference type="PROSITE" id="PS50931"/>
    </source>
</evidence>
<dbReference type="PANTHER" id="PTHR30126">
    <property type="entry name" value="HTH-TYPE TRANSCRIPTIONAL REGULATOR"/>
    <property type="match status" value="1"/>
</dbReference>
<evidence type="ECO:0000313" key="6">
    <source>
        <dbReference type="EMBL" id="KJF39473.1"/>
    </source>
</evidence>
<dbReference type="Gene3D" id="3.40.190.10">
    <property type="entry name" value="Periplasmic binding protein-like II"/>
    <property type="match status" value="2"/>
</dbReference>
<reference evidence="8 13" key="4">
    <citation type="submission" date="2019-08" db="EMBL/GenBank/DDBJ databases">
        <title>In-depth cultivation of the pig gut microbiome towards novel bacterial diversity and tailored functional studies.</title>
        <authorList>
            <person name="Wylensek D."/>
            <person name="Hitch T.C.A."/>
            <person name="Clavel T."/>
        </authorList>
    </citation>
    <scope>NUCLEOTIDE SEQUENCE [LARGE SCALE GENOMIC DNA]</scope>
    <source>
        <strain evidence="8 13">WCA3-601-WT-6J</strain>
    </source>
</reference>
<dbReference type="Gene3D" id="1.10.10.10">
    <property type="entry name" value="Winged helix-like DNA-binding domain superfamily/Winged helix DNA-binding domain"/>
    <property type="match status" value="1"/>
</dbReference>
<dbReference type="GO" id="GO:0003700">
    <property type="term" value="F:DNA-binding transcription factor activity"/>
    <property type="evidence" value="ECO:0007669"/>
    <property type="project" value="InterPro"/>
</dbReference>
<keyword evidence="3" id="KW-0238">DNA-binding</keyword>
<keyword evidence="2" id="KW-0805">Transcription regulation</keyword>
<feature type="domain" description="HTH lysR-type" evidence="5">
    <location>
        <begin position="1"/>
        <end position="58"/>
    </location>
</feature>
<dbReference type="InterPro" id="IPR036388">
    <property type="entry name" value="WH-like_DNA-bd_sf"/>
</dbReference>
<reference evidence="7 12" key="2">
    <citation type="submission" date="2015-10" db="EMBL/GenBank/DDBJ databases">
        <title>A novel member of the family Ruminococcaceae isolated from human faeces.</title>
        <authorList>
            <person name="Shkoporov A.N."/>
            <person name="Chaplin A.V."/>
            <person name="Motuzova O.V."/>
            <person name="Kafarskaia L.I."/>
            <person name="Efimov B.A."/>
        </authorList>
    </citation>
    <scope>NUCLEOTIDE SEQUENCE [LARGE SCALE GENOMIC DNA]</scope>
    <source>
        <strain evidence="7 12">668</strain>
    </source>
</reference>
<dbReference type="PRINTS" id="PR00039">
    <property type="entry name" value="HTHLYSR"/>
</dbReference>
<dbReference type="InterPro" id="IPR036390">
    <property type="entry name" value="WH_DNA-bd_sf"/>
</dbReference>
<dbReference type="GeneID" id="42857308"/>
<evidence type="ECO:0000313" key="13">
    <source>
        <dbReference type="Proteomes" id="UP000431913"/>
    </source>
</evidence>
<dbReference type="Proteomes" id="UP000449193">
    <property type="component" value="Unassembled WGS sequence"/>
</dbReference>
<evidence type="ECO:0000313" key="11">
    <source>
        <dbReference type="Proteomes" id="UP000032483"/>
    </source>
</evidence>
<dbReference type="PATRIC" id="fig|1550024.3.peg.2744"/>